<evidence type="ECO:0000256" key="2">
    <source>
        <dbReference type="ARBA" id="ARBA00022553"/>
    </source>
</evidence>
<dbReference type="Gene3D" id="3.40.50.150">
    <property type="entry name" value="Vaccinia Virus protein VP39"/>
    <property type="match status" value="1"/>
</dbReference>
<dbReference type="PROSITE" id="PS52004">
    <property type="entry name" value="KS3_2"/>
    <property type="match status" value="1"/>
</dbReference>
<evidence type="ECO:0000256" key="1">
    <source>
        <dbReference type="ARBA" id="ARBA00022450"/>
    </source>
</evidence>
<evidence type="ECO:0000313" key="15">
    <source>
        <dbReference type="Proteomes" id="UP000034680"/>
    </source>
</evidence>
<feature type="domain" description="Carrier" evidence="11">
    <location>
        <begin position="2484"/>
        <end position="2559"/>
    </location>
</feature>
<organism evidence="14 15">
    <name type="scientific">Diaporthe ampelina</name>
    <dbReference type="NCBI Taxonomy" id="1214573"/>
    <lineage>
        <taxon>Eukaryota</taxon>
        <taxon>Fungi</taxon>
        <taxon>Dikarya</taxon>
        <taxon>Ascomycota</taxon>
        <taxon>Pezizomycotina</taxon>
        <taxon>Sordariomycetes</taxon>
        <taxon>Sordariomycetidae</taxon>
        <taxon>Diaporthales</taxon>
        <taxon>Diaporthaceae</taxon>
        <taxon>Diaporthe</taxon>
    </lineage>
</organism>
<dbReference type="Pfam" id="PF00550">
    <property type="entry name" value="PP-binding"/>
    <property type="match status" value="1"/>
</dbReference>
<dbReference type="Gene3D" id="3.30.559.10">
    <property type="entry name" value="Chloramphenicol acetyltransferase-like domain"/>
    <property type="match status" value="1"/>
</dbReference>
<reference evidence="14 15" key="1">
    <citation type="submission" date="2015-05" db="EMBL/GenBank/DDBJ databases">
        <title>Distinctive expansion of gene families associated with plant cell wall degradation and secondary metabolism in the genomes of grapevine trunk pathogens.</title>
        <authorList>
            <person name="Lawrence D.P."/>
            <person name="Travadon R."/>
            <person name="Rolshausen P.E."/>
            <person name="Baumgartner K."/>
        </authorList>
    </citation>
    <scope>NUCLEOTIDE SEQUENCE [LARGE SCALE GENOMIC DNA]</scope>
    <source>
        <strain evidence="14">DA912</strain>
    </source>
</reference>
<protein>
    <submittedName>
        <fullName evidence="14">Putative polyketide synthase peptide synthetase</fullName>
    </submittedName>
</protein>
<keyword evidence="8" id="KW-0511">Multifunctional enzyme</keyword>
<feature type="compositionally biased region" description="Low complexity" evidence="10">
    <location>
        <begin position="2596"/>
        <end position="2611"/>
    </location>
</feature>
<dbReference type="SUPFAM" id="SSF53335">
    <property type="entry name" value="S-adenosyl-L-methionine-dependent methyltransferases"/>
    <property type="match status" value="1"/>
</dbReference>
<dbReference type="InterPro" id="IPR045851">
    <property type="entry name" value="AMP-bd_C_sf"/>
</dbReference>
<dbReference type="InterPro" id="IPR057326">
    <property type="entry name" value="KR_dom"/>
</dbReference>
<sequence length="4111" mass="444609">MSSPPISACCGAGEAIAIIGSGCRFPGEANTPSKLWELLNSPPDLSVPVPTSRHGLLNPSGSYHKSNSYHGHHNVKDMKSYFLTGEGVERKFDAGFFGVKPVEANVMDPQVRILLEATYEALENAGQTIESLQGSDTGCYVGLMLGEYEQAMMRDPESIGTYHLTGTSRGLMSNRLSYFFDWHGPSMTIDTACSSSLIAVHQAVQLLRTGQSRVAVAAGSNLLLDTNIYVSESNLQMLSPDGQSRMWSADANGYARGEGVATIIMKRLSDAIADGDDVLCTIRETGTNQDGKTPGLTMPSSTAQEALICDTYRRAGLNPKNPADRPQFFEAHGTGTPAGDPIEAAAIHAAFFGGGDPADTSKTMLVGSIKTICGHTEGTAGVAGILKAALSLQHSTVSPNLLFKTLNPKLEPFAGQLRVPTTAVPWPATEDGQPRRASVNSFGFGGSNAHAILESYTPSIGDAALVHDLARVPVFTPFVFSAASEKSLKSYIESFIAHLEANQDSFDSTGSLRDLAHTLHTRRSRFQYATAVAASSATELVGKLREKLQNPGPEKPVGLRANRDLDHRKPVVIGVFTGQGAQWACMGADLLANSAVAHDIFSKLENRLARLPAGDRPSWSLREELQRAGPTSRVAEAELSQPLCTAIQIVLVDLLRAAGVEFGAVVGHSSGEIAAAYAAGLISADDAICIAYYRGFHGKLAGATNGQPGAMLAAGTTAEDAAEIVESFQGRAKIACYNSSSSVTLSGDEDALQEIKVVLDDESKFARMLKVEKAYHSHHMLLCAEAYRNSVKALNISVAQPDSKCTWISSVSAQDISTGGQLDLLKAEYWVDNLTSPVLFMQALKKACAAHGGAYDLAVEVGPHPALQGPALQTIKEATGQTVPYTGLLKRGAADLTSLADGLGQAWVHLGRGSSLDLQGFGQFISPGVPSRMVKGLPTYAWDHDTDYWHDSRYAKAYFSRSKNHELLGHLAPDCNPDQELRWRQILIPKEFPWISGHKLQNQMIFPGAGYVSLAIEACRELLKMSSETATLIEVHDVDIVNALTFDGDDSKVETIFRLSEITRDEGAAKDSHGTVTARWQFSSAHFGSVNRQGDANLRTLSRGLVKITLGGASATALPARGPRPDNCLPLNADDFYDSLRQMEYEYSGPFPALTGLQRKLGTVTGYVENMEDPDSELLVHPGMLDAVFQSVLLAHSAPYDGSLWSMHVPRTIDRVVVNPLLCEIEKIKGKMLPLDSFQVPTVNTIKGDMDVFPPEVELPGAALTNAMIQVEGLDCIPFAQAMAHDDKQVFSVVEWNSAVPDAAGAAWDMSPTPEQKELAHFLERLSFYYLQNLQHSIPEDDPCRRPDAPLSGMFGMVKHIESLIASGQRPFWKAEWNNDTHETVSAASQPYLEFIDFKMVREIGENLVDIVRGTKSAIEVAMRDNLLNELYPNALGMKECTVYLARLIKQITHRYPHLNVLEIGAGTGGSTKAIMGAVGDSFSSYTYTDISSGFFPAAQEVFREQSSRMTYKVLDIGRDPSDQGFTGGQHQYDLIVASMVLHATPSIRQTLANARKLLKPGGYLVAMEGFSNDVARTGLVFGAFAGWWLGAGEGRALGPHATVAEWDGLLRETGFSGCDSMTPVGDPLFCHTTVFVSQAVDARVSYLRDPLASVAAPATDLELDRASDLILVGGRMAASSACLSRLMPLLQGSFENIVAVQTLAEVAGLSLLPTTTILSLSDLDEPLFEKLAERDFEAAKKVLESAGSILWVTQGRRAANPTTNMTVGMVRTVLLEVPTVAFQFLDFEDGKSLSAEKIAEALLRFRAGVAWQQEDSTLATSGNMLTTIEREIVVDESGRMLIPRALPNKDMNDRYNSSRRAIYNHVALADGSSVDLVRDEGRNEYYLEQSDMKDTADRSLRTTHSLLLAIQVEGLGYSHISLAEDKSFGTFQVVLSSHVSSIVEPIREMPSVPVSEAKMLSVKNSDSSAQFLRLVALNMLAIDLVGSMAQGERLVTYEPEPALAQMLQREAKDRGVGVTILTSTMSSDRCQLLGWVPVHAQVPVRVLQTILPKGASVFFNCESGHPGECVGTAARIVAHLSSRCKTVSIADLFDKTAWIKPSKAQTATSRADIQNRLTRAVGHAQQDRISTSTVDVNTIPVNRIAEASSTDLKLDGATERATVVEWDHLLTVPIKIRPVDDQQLFVDSKTYWLAGLSGNVGLSIAEWMIGHGARHIVITSRNPKVSASWLERMAARGAVVKVLANNLTDLKQTQSLYHDICAVMPPVGGVAQGAMVLEDTAFRNMTREAMDKVLQPKVRGSTVLDELFRDNKDLDFFVFFSSLVGVLGNAGQANYSAANLFMASLAEQRRRRGLAASVMHIGPVLGVGYVSQNSQASRAIFSRASGLQFVSERDLHQHFAEAVAAGRPGLGGPLEIATGLLRVPASPEKKPFWFSNPMTTHFIMNNPGGAAGSSSKASESKASVKALLLQAKTPGQVTDVLRNAFRQVICALFHLGATDLDDESKFLNSSLDEMGLDSLLAVEIRTWWMKTVQVNISVMKILSGLTIGELVVLAQENLSADLIPLVKFADEAEEDKSVPEVKVSSATSAGSADVSSKGASTSASSEAGDSPIMTPFSEPESFDITTTDADIVCPNPLPAVAKWMDLSFSQQVFWFVLTFLEDRAGLNHTGAFRLDGPLRVGDLEQAIMRLGQRHESLRTCFRTDENGQPKQGVLGPSQLRLERRRITDEGEAAQVAEELQAHCYDLERGECFRAVLLELSPAVNFVVYGSHSLVLDGLSSVVLTRELQHLYDNDTSALAPAGAICQYPAFAQAQLEALGNGALEPALRFWRGEFSTCPPPLPVLRVSPAVSRPVQRRYENRRADLRVDAATKAAIWRVCRAHRTRPFHFFLAAFRALLARWADAEEVAVGIGDANRSHEGAMGSLGPYINLLPLRFSNDAAQVFGDVLEETKSKADAALAHSNVPFQVLLNDLGVPRSASHTPIFQTFFDYRQGMRKKQPWGNCELEMLSFQASKVPYDLALDIIDDAGDADCLLMLIVREDMYSKRDAEVLLQSYGQLVKAFAESPGVSFAEPDMFETAEVERSLTIGRGEFLPSQWAEKTVIERVHAMAQSNPENVAVKLPHGGKSMTYSQMMAKSHAIAAALQAEGCTHGSVVAVYQEPSPDWLSSVLAIFSIGAICVPFDAATPTKRLLDMACDSRVSIIVVDAELEAKATSELLVGGGAKGIISVDQCVVAEDGEVAISAPLANPEDPAMILYTSGSTGNPKGIVLKHSGFRNWAEFVPAQFSHSPGGAETVLQQSSSSFDMAFLQVFWALCSGGTVALVPRGDRVDAGAITDIIAAEGVTVTNGVPSEYSNWLRYGNRESLLRSASHWRTAMCGGEPGTPAVMDLYVSLGEQGPRPRFYHMYGPTEITFITSGTELTYPGPGAKAGKSASVGGPFPNYSIYILDEQLRPVPPGVQGEIYIGGAGVASGYLGNPTLSAEKFMPDTLAPETFRAQGWCTMHRTGDMGRWTEAGGVMIEGRKSGDTQHKLRGLRVDLQEVENVMLKEANGVLSDVVVTVRRTSPQSPEFLVAHVRFEPEHCPAEENQQPVLRSLLSNLPLPQYMWPAAAVAVKELPMMVSGKLNRRAVAALPLPDISALEDHLDGEESSSPPAVFTDTESRMKKIWEDLISQHVIKMRRIRPETDFFHVGGTSMLLLQLQAQIKQSFGFRIPLVQLFESSTLSAMARRIDNKSEAEQEMAFDWDVETAVPEATVAALETAVDHHPAAIKTIVLTGATGLLGQGFLKALVADPSIDRIHCIGVRSAAARVAALPVLGHAKVTCHEGDLAAPRLGLDDATAASVFSSADRIIHNGADTSHFKTYRSLRGCNLQATKEITSLALRFGGGRRIPVHFVSTASVLQYSRLASFGEASAAAYPPPPGALDGYSASKWASERYLERLHELSGRSWPVWIHRPTSVQRPAAGGNGNGSRSDDDDDDDDSPSLDLISNLLRYCKLANCVPASPNLLGVLNLVPLERIVASMVHEMSVAGTPVSGVRFVNEIGDTNIPLDNIKDYIDAETGASAEVLPLDQWARRAGEAGMDAILVAFFENMVSMPPVVWQKLRRGS</sequence>
<dbReference type="InterPro" id="IPR013120">
    <property type="entry name" value="FAR_NAD-bd"/>
</dbReference>
<dbReference type="GO" id="GO:0031177">
    <property type="term" value="F:phosphopantetheine binding"/>
    <property type="evidence" value="ECO:0007669"/>
    <property type="project" value="InterPro"/>
</dbReference>
<dbReference type="InterPro" id="IPR016035">
    <property type="entry name" value="Acyl_Trfase/lysoPLipase"/>
</dbReference>
<feature type="region of interest" description="C-terminal hotdog fold" evidence="9">
    <location>
        <begin position="1128"/>
        <end position="1285"/>
    </location>
</feature>
<dbReference type="InterPro" id="IPR050091">
    <property type="entry name" value="PKS_NRPS_Biosynth_Enz"/>
</dbReference>
<dbReference type="SUPFAM" id="SSF52151">
    <property type="entry name" value="FabD/lysophospholipase-like"/>
    <property type="match status" value="1"/>
</dbReference>
<dbReference type="STRING" id="1214573.A0A0G2HVD2"/>
<dbReference type="Pfam" id="PF23114">
    <property type="entry name" value="NAD-bd_HRPKS_sdrA"/>
    <property type="match status" value="1"/>
</dbReference>
<dbReference type="GO" id="GO:0016491">
    <property type="term" value="F:oxidoreductase activity"/>
    <property type="evidence" value="ECO:0007669"/>
    <property type="project" value="UniProtKB-KW"/>
</dbReference>
<dbReference type="PANTHER" id="PTHR43775:SF20">
    <property type="entry name" value="HYBRID PKS-NRPS SYNTHETASE APDA"/>
    <property type="match status" value="1"/>
</dbReference>
<dbReference type="InterPro" id="IPR001242">
    <property type="entry name" value="Condensation_dom"/>
</dbReference>
<dbReference type="SMART" id="SM00825">
    <property type="entry name" value="PKS_KS"/>
    <property type="match status" value="1"/>
</dbReference>
<dbReference type="InterPro" id="IPR056501">
    <property type="entry name" value="NAD-bd_HRPKS_sdrA"/>
</dbReference>
<evidence type="ECO:0000259" key="13">
    <source>
        <dbReference type="PROSITE" id="PS52019"/>
    </source>
</evidence>
<dbReference type="Gene3D" id="3.40.47.10">
    <property type="match status" value="1"/>
</dbReference>
<dbReference type="InterPro" id="IPR009081">
    <property type="entry name" value="PP-bd_ACP"/>
</dbReference>
<keyword evidence="15" id="KW-1185">Reference proteome</keyword>
<dbReference type="InterPro" id="IPR020841">
    <property type="entry name" value="PKS_Beta-ketoAc_synthase_dom"/>
</dbReference>
<feature type="domain" description="Carrier" evidence="11">
    <location>
        <begin position="3660"/>
        <end position="3737"/>
    </location>
</feature>
<dbReference type="CDD" id="cd05930">
    <property type="entry name" value="A_NRPS"/>
    <property type="match status" value="1"/>
</dbReference>
<dbReference type="Pfam" id="PF08242">
    <property type="entry name" value="Methyltransf_12"/>
    <property type="match status" value="1"/>
</dbReference>
<dbReference type="InterPro" id="IPR016039">
    <property type="entry name" value="Thiolase-like"/>
</dbReference>
<dbReference type="SUPFAM" id="SSF51735">
    <property type="entry name" value="NAD(P)-binding Rossmann-fold domains"/>
    <property type="match status" value="2"/>
</dbReference>
<evidence type="ECO:0000256" key="9">
    <source>
        <dbReference type="PROSITE-ProRule" id="PRU01363"/>
    </source>
</evidence>
<keyword evidence="4" id="KW-0489">Methyltransferase</keyword>
<dbReference type="Pfam" id="PF07993">
    <property type="entry name" value="NAD_binding_4"/>
    <property type="match status" value="1"/>
</dbReference>
<dbReference type="SUPFAM" id="SSF52777">
    <property type="entry name" value="CoA-dependent acyltransferases"/>
    <property type="match status" value="2"/>
</dbReference>
<dbReference type="InterPro" id="IPR001227">
    <property type="entry name" value="Ac_transferase_dom_sf"/>
</dbReference>
<dbReference type="Gene3D" id="3.40.50.12780">
    <property type="entry name" value="N-terminal domain of ligase-like"/>
    <property type="match status" value="1"/>
</dbReference>
<dbReference type="PANTHER" id="PTHR43775">
    <property type="entry name" value="FATTY ACID SYNTHASE"/>
    <property type="match status" value="1"/>
</dbReference>
<evidence type="ECO:0000313" key="14">
    <source>
        <dbReference type="EMBL" id="KKY31990.1"/>
    </source>
</evidence>
<dbReference type="Gene3D" id="3.10.129.110">
    <property type="entry name" value="Polyketide synthase dehydratase"/>
    <property type="match status" value="1"/>
</dbReference>
<comment type="caution">
    <text evidence="14">The sequence shown here is derived from an EMBL/GenBank/DDBJ whole genome shotgun (WGS) entry which is preliminary data.</text>
</comment>
<evidence type="ECO:0000256" key="6">
    <source>
        <dbReference type="ARBA" id="ARBA00022737"/>
    </source>
</evidence>
<dbReference type="SUPFAM" id="SSF55048">
    <property type="entry name" value="Probable ACP-binding domain of malonyl-CoA ACP transacylase"/>
    <property type="match status" value="1"/>
</dbReference>
<dbReference type="SMART" id="SM00823">
    <property type="entry name" value="PKS_PP"/>
    <property type="match status" value="2"/>
</dbReference>
<keyword evidence="1" id="KW-0596">Phosphopantetheine</keyword>
<dbReference type="Pfam" id="PF00109">
    <property type="entry name" value="ketoacyl-synt"/>
    <property type="match status" value="1"/>
</dbReference>
<feature type="region of interest" description="N-terminal hotdog fold" evidence="9">
    <location>
        <begin position="965"/>
        <end position="1113"/>
    </location>
</feature>
<evidence type="ECO:0000256" key="4">
    <source>
        <dbReference type="ARBA" id="ARBA00022603"/>
    </source>
</evidence>
<dbReference type="GO" id="GO:0004312">
    <property type="term" value="F:fatty acid synthase activity"/>
    <property type="evidence" value="ECO:0007669"/>
    <property type="project" value="TreeGrafter"/>
</dbReference>
<gene>
    <name evidence="14" type="ORF">UCDDA912_g08046</name>
</gene>
<feature type="domain" description="Ketosynthase family 3 (KS3)" evidence="12">
    <location>
        <begin position="13"/>
        <end position="455"/>
    </location>
</feature>
<dbReference type="InterPro" id="IPR036291">
    <property type="entry name" value="NAD(P)-bd_dom_sf"/>
</dbReference>
<dbReference type="SMART" id="SM00826">
    <property type="entry name" value="PKS_DH"/>
    <property type="match status" value="1"/>
</dbReference>
<dbReference type="GO" id="GO:0004315">
    <property type="term" value="F:3-oxoacyl-[acyl-carrier-protein] synthase activity"/>
    <property type="evidence" value="ECO:0007669"/>
    <property type="project" value="InterPro"/>
</dbReference>
<dbReference type="InterPro" id="IPR018201">
    <property type="entry name" value="Ketoacyl_synth_AS"/>
</dbReference>
<dbReference type="InterPro" id="IPR049551">
    <property type="entry name" value="PKS_DH_C"/>
</dbReference>
<dbReference type="SUPFAM" id="SSF53901">
    <property type="entry name" value="Thiolase-like"/>
    <property type="match status" value="1"/>
</dbReference>
<dbReference type="Gene3D" id="3.40.50.720">
    <property type="entry name" value="NAD(P)-binding Rossmann-like Domain"/>
    <property type="match status" value="2"/>
</dbReference>
<keyword evidence="7" id="KW-0560">Oxidoreductase</keyword>
<feature type="domain" description="PKS/mFAS DH" evidence="13">
    <location>
        <begin position="965"/>
        <end position="1285"/>
    </location>
</feature>
<keyword evidence="5" id="KW-0808">Transferase</keyword>
<dbReference type="InterPro" id="IPR020807">
    <property type="entry name" value="PKS_DH"/>
</dbReference>
<dbReference type="CDD" id="cd19532">
    <property type="entry name" value="C_PKS-NRPS"/>
    <property type="match status" value="1"/>
</dbReference>
<dbReference type="InterPro" id="IPR042104">
    <property type="entry name" value="PKS_dehydratase_sf"/>
</dbReference>
<dbReference type="Gene3D" id="3.30.559.30">
    <property type="entry name" value="Nonribosomal peptide synthetase, condensation domain"/>
    <property type="match status" value="1"/>
</dbReference>
<dbReference type="InterPro" id="IPR014030">
    <property type="entry name" value="Ketoacyl_synth_N"/>
</dbReference>
<dbReference type="GO" id="GO:0032259">
    <property type="term" value="P:methylation"/>
    <property type="evidence" value="ECO:0007669"/>
    <property type="project" value="UniProtKB-KW"/>
</dbReference>
<dbReference type="InterPro" id="IPR032821">
    <property type="entry name" value="PKS_assoc"/>
</dbReference>
<dbReference type="Gene3D" id="3.30.70.3290">
    <property type="match status" value="1"/>
</dbReference>
<name>A0A0G2HVD2_9PEZI</name>
<dbReference type="InterPro" id="IPR014043">
    <property type="entry name" value="Acyl_transferase_dom"/>
</dbReference>
<dbReference type="InterPro" id="IPR000873">
    <property type="entry name" value="AMP-dep_synth/lig_dom"/>
</dbReference>
<dbReference type="SUPFAM" id="SSF56801">
    <property type="entry name" value="Acetyl-CoA synthetase-like"/>
    <property type="match status" value="1"/>
</dbReference>
<dbReference type="GO" id="GO:0008168">
    <property type="term" value="F:methyltransferase activity"/>
    <property type="evidence" value="ECO:0007669"/>
    <property type="project" value="UniProtKB-KW"/>
</dbReference>
<dbReference type="InterPro" id="IPR036736">
    <property type="entry name" value="ACP-like_sf"/>
</dbReference>
<dbReference type="InterPro" id="IPR049552">
    <property type="entry name" value="PKS_DH_N"/>
</dbReference>
<dbReference type="PROSITE" id="PS00455">
    <property type="entry name" value="AMP_BINDING"/>
    <property type="match status" value="1"/>
</dbReference>
<dbReference type="SMART" id="SM00822">
    <property type="entry name" value="PKS_KR"/>
    <property type="match status" value="1"/>
</dbReference>
<dbReference type="InterPro" id="IPR049900">
    <property type="entry name" value="PKS_mFAS_DH"/>
</dbReference>
<dbReference type="InterPro" id="IPR016036">
    <property type="entry name" value="Malonyl_transacylase_ACP-bd"/>
</dbReference>
<keyword evidence="3" id="KW-0436">Ligase</keyword>
<dbReference type="Pfam" id="PF14765">
    <property type="entry name" value="PS-DH"/>
    <property type="match status" value="1"/>
</dbReference>
<dbReference type="CDD" id="cd00833">
    <property type="entry name" value="PKS"/>
    <property type="match status" value="1"/>
</dbReference>
<dbReference type="Pfam" id="PF02801">
    <property type="entry name" value="Ketoacyl-synt_C"/>
    <property type="match status" value="1"/>
</dbReference>
<dbReference type="InterPro" id="IPR029063">
    <property type="entry name" value="SAM-dependent_MTases_sf"/>
</dbReference>
<dbReference type="SUPFAM" id="SSF47336">
    <property type="entry name" value="ACP-like"/>
    <property type="match status" value="2"/>
</dbReference>
<feature type="region of interest" description="Disordered" evidence="10">
    <location>
        <begin position="3961"/>
        <end position="3985"/>
    </location>
</feature>
<dbReference type="CDD" id="cd02440">
    <property type="entry name" value="AdoMet_MTases"/>
    <property type="match status" value="1"/>
</dbReference>
<dbReference type="Gene3D" id="1.10.1200.10">
    <property type="entry name" value="ACP-like"/>
    <property type="match status" value="2"/>
</dbReference>
<reference evidence="14 15" key="2">
    <citation type="submission" date="2015-05" db="EMBL/GenBank/DDBJ databases">
        <authorList>
            <person name="Morales-Cruz A."/>
            <person name="Amrine K.C."/>
            <person name="Cantu D."/>
        </authorList>
    </citation>
    <scope>NUCLEOTIDE SEQUENCE [LARGE SCALE GENOMIC DNA]</scope>
    <source>
        <strain evidence="14">DA912</strain>
    </source>
</reference>
<dbReference type="InterPro" id="IPR013968">
    <property type="entry name" value="PKS_KR"/>
</dbReference>
<dbReference type="GO" id="GO:0009403">
    <property type="term" value="P:toxin biosynthetic process"/>
    <property type="evidence" value="ECO:0007669"/>
    <property type="project" value="UniProtKB-ARBA"/>
</dbReference>
<evidence type="ECO:0000256" key="10">
    <source>
        <dbReference type="SAM" id="MobiDB-lite"/>
    </source>
</evidence>
<dbReference type="InterPro" id="IPR014031">
    <property type="entry name" value="Ketoacyl_synth_C"/>
</dbReference>
<proteinExistence type="predicted"/>
<dbReference type="InterPro" id="IPR023213">
    <property type="entry name" value="CAT-like_dom_sf"/>
</dbReference>
<dbReference type="Pfam" id="PF00698">
    <property type="entry name" value="Acyl_transf_1"/>
    <property type="match status" value="1"/>
</dbReference>
<feature type="active site" description="Proton donor; for dehydratase activity" evidence="9">
    <location>
        <position position="1186"/>
    </location>
</feature>
<evidence type="ECO:0000259" key="11">
    <source>
        <dbReference type="PROSITE" id="PS50075"/>
    </source>
</evidence>
<keyword evidence="2" id="KW-0597">Phosphoprotein</keyword>
<dbReference type="Gene3D" id="3.40.366.10">
    <property type="entry name" value="Malonyl-Coenzyme A Acyl Carrier Protein, domain 2"/>
    <property type="match status" value="1"/>
</dbReference>
<evidence type="ECO:0000256" key="5">
    <source>
        <dbReference type="ARBA" id="ARBA00022679"/>
    </source>
</evidence>
<dbReference type="Pfam" id="PF00668">
    <property type="entry name" value="Condensation"/>
    <property type="match status" value="1"/>
</dbReference>
<evidence type="ECO:0000259" key="12">
    <source>
        <dbReference type="PROSITE" id="PS52004"/>
    </source>
</evidence>
<evidence type="ECO:0000256" key="7">
    <source>
        <dbReference type="ARBA" id="ARBA00023002"/>
    </source>
</evidence>
<feature type="region of interest" description="Disordered" evidence="10">
    <location>
        <begin position="2590"/>
        <end position="2616"/>
    </location>
</feature>
<dbReference type="Pfam" id="PF08659">
    <property type="entry name" value="KR"/>
    <property type="match status" value="1"/>
</dbReference>
<dbReference type="InterPro" id="IPR042099">
    <property type="entry name" value="ANL_N_sf"/>
</dbReference>
<evidence type="ECO:0000256" key="3">
    <source>
        <dbReference type="ARBA" id="ARBA00022598"/>
    </source>
</evidence>
<accession>A0A0G2HVD2</accession>
<dbReference type="Pfam" id="PF00501">
    <property type="entry name" value="AMP-binding"/>
    <property type="match status" value="1"/>
</dbReference>
<dbReference type="GO" id="GO:0016874">
    <property type="term" value="F:ligase activity"/>
    <property type="evidence" value="ECO:0007669"/>
    <property type="project" value="UniProtKB-KW"/>
</dbReference>
<dbReference type="Proteomes" id="UP000034680">
    <property type="component" value="Unassembled WGS sequence"/>
</dbReference>
<dbReference type="PROSITE" id="PS50075">
    <property type="entry name" value="CARRIER"/>
    <property type="match status" value="2"/>
</dbReference>
<dbReference type="Pfam" id="PF16197">
    <property type="entry name" value="KAsynt_C_assoc"/>
    <property type="match status" value="1"/>
</dbReference>
<dbReference type="GO" id="GO:0006633">
    <property type="term" value="P:fatty acid biosynthetic process"/>
    <property type="evidence" value="ECO:0007669"/>
    <property type="project" value="InterPro"/>
</dbReference>
<dbReference type="OrthoDB" id="329835at2759"/>
<dbReference type="PROSITE" id="PS00606">
    <property type="entry name" value="KS3_1"/>
    <property type="match status" value="1"/>
</dbReference>
<dbReference type="InterPro" id="IPR020806">
    <property type="entry name" value="PKS_PP-bd"/>
</dbReference>
<keyword evidence="6" id="KW-0677">Repeat</keyword>
<dbReference type="Gene3D" id="3.30.300.30">
    <property type="match status" value="1"/>
</dbReference>
<evidence type="ECO:0000256" key="8">
    <source>
        <dbReference type="ARBA" id="ARBA00023268"/>
    </source>
</evidence>
<dbReference type="InterPro" id="IPR020845">
    <property type="entry name" value="AMP-binding_CS"/>
</dbReference>
<dbReference type="EMBL" id="LCUC01000350">
    <property type="protein sequence ID" value="KKY31990.1"/>
    <property type="molecule type" value="Genomic_DNA"/>
</dbReference>
<dbReference type="SMART" id="SM00827">
    <property type="entry name" value="PKS_AT"/>
    <property type="match status" value="1"/>
</dbReference>
<dbReference type="PROSITE" id="PS52019">
    <property type="entry name" value="PKS_MFAS_DH"/>
    <property type="match status" value="1"/>
</dbReference>
<dbReference type="InterPro" id="IPR013217">
    <property type="entry name" value="Methyltransf_12"/>
</dbReference>
<dbReference type="Pfam" id="PF21089">
    <property type="entry name" value="PKS_DH_N"/>
    <property type="match status" value="1"/>
</dbReference>
<feature type="active site" description="Proton acceptor; for dehydratase activity" evidence="9">
    <location>
        <position position="998"/>
    </location>
</feature>